<gene>
    <name evidence="1" type="ORF">BSU04_23740</name>
</gene>
<reference evidence="2" key="1">
    <citation type="submission" date="2017-01" db="EMBL/GenBank/DDBJ databases">
        <title>Genome Analysis of Deinococcus marmoris KOPRI26562.</title>
        <authorList>
            <person name="Kim J.H."/>
            <person name="Oh H.-M."/>
        </authorList>
    </citation>
    <scope>NUCLEOTIDE SEQUENCE [LARGE SCALE GENOMIC DNA]</scope>
    <source>
        <strain evidence="2">PAMC 26633</strain>
    </source>
</reference>
<comment type="caution">
    <text evidence="1">The sequence shown here is derived from an EMBL/GenBank/DDBJ whole genome shotgun (WGS) entry which is preliminary data.</text>
</comment>
<name>A0A226WY95_CABSO</name>
<dbReference type="Proteomes" id="UP000214720">
    <property type="component" value="Unassembled WGS sequence"/>
</dbReference>
<accession>A0A226WY95</accession>
<evidence type="ECO:0000313" key="1">
    <source>
        <dbReference type="EMBL" id="OXC76083.1"/>
    </source>
</evidence>
<protein>
    <submittedName>
        <fullName evidence="1">Uncharacterized protein</fullName>
    </submittedName>
</protein>
<evidence type="ECO:0000313" key="2">
    <source>
        <dbReference type="Proteomes" id="UP000214720"/>
    </source>
</evidence>
<dbReference type="EMBL" id="MTHB01000147">
    <property type="protein sequence ID" value="OXC76083.1"/>
    <property type="molecule type" value="Genomic_DNA"/>
</dbReference>
<proteinExistence type="predicted"/>
<dbReference type="AlphaFoldDB" id="A0A226WY95"/>
<organism evidence="1 2">
    <name type="scientific">Caballeronia sordidicola</name>
    <name type="common">Burkholderia sordidicola</name>
    <dbReference type="NCBI Taxonomy" id="196367"/>
    <lineage>
        <taxon>Bacteria</taxon>
        <taxon>Pseudomonadati</taxon>
        <taxon>Pseudomonadota</taxon>
        <taxon>Betaproteobacteria</taxon>
        <taxon>Burkholderiales</taxon>
        <taxon>Burkholderiaceae</taxon>
        <taxon>Caballeronia</taxon>
    </lineage>
</organism>
<sequence length="50" mass="5640">MLKAFSPCDPSPLLGVLTLFSWIPVWTLPPDLPFSEVFKERTVKTCCSLQ</sequence>